<dbReference type="Proteomes" id="UP000321323">
    <property type="component" value="Chromosome"/>
</dbReference>
<evidence type="ECO:0000313" key="1">
    <source>
        <dbReference type="EMBL" id="WUR14709.1"/>
    </source>
</evidence>
<protein>
    <submittedName>
        <fullName evidence="1">Uncharacterized protein</fullName>
    </submittedName>
</protein>
<dbReference type="EMBL" id="CP136508">
    <property type="protein sequence ID" value="WUR14709.1"/>
    <property type="molecule type" value="Genomic_DNA"/>
</dbReference>
<organism evidence="1 2">
    <name type="scientific">[Empedobacter] haloabium</name>
    <dbReference type="NCBI Taxonomy" id="592317"/>
    <lineage>
        <taxon>Bacteria</taxon>
        <taxon>Pseudomonadati</taxon>
        <taxon>Pseudomonadota</taxon>
        <taxon>Betaproteobacteria</taxon>
        <taxon>Burkholderiales</taxon>
        <taxon>Oxalobacteraceae</taxon>
        <taxon>Telluria group</taxon>
        <taxon>Telluria group incertae sedis</taxon>
    </lineage>
</organism>
<keyword evidence="2" id="KW-1185">Reference proteome</keyword>
<evidence type="ECO:0000313" key="2">
    <source>
        <dbReference type="Proteomes" id="UP000321323"/>
    </source>
</evidence>
<gene>
    <name evidence="1" type="ORF">E7V67_006260</name>
</gene>
<proteinExistence type="predicted"/>
<accession>A0ABZ1UPT8</accession>
<name>A0ABZ1UPT8_9BURK</name>
<reference evidence="1 2" key="1">
    <citation type="journal article" date="2019" name="Int. J. Syst. Evol. Microbiol.">
        <title>The Draft Whole-Genome Sequence of the Antibiotic Producer Empedobacter haloabium ATCC 31962 Provides Indications for Its Taxonomic Reclassification.</title>
        <authorList>
            <person name="Miess H."/>
            <person name="Arlt P."/>
            <person name="Apel A.K."/>
            <person name="Weber T."/>
            <person name="Nieselt K."/>
            <person name="Hanssen F."/>
            <person name="Czemmel S."/>
            <person name="Nahnsen S."/>
            <person name="Gross H."/>
        </authorList>
    </citation>
    <scope>NUCLEOTIDE SEQUENCE [LARGE SCALE GENOMIC DNA]</scope>
    <source>
        <strain evidence="1 2">ATCC 31962</strain>
    </source>
</reference>
<sequence length="120" mass="12888">MNAPESNAEPTAEARPIHQPFSWVPNVGDHDRDAHFAALVLDVCNGVQTCLQLVHTTDLALHARSWGGEDQPLLSNTERERLLLLATASARLLGNRASDSVDLLNDRARTAAAGTNGGVR</sequence>